<keyword evidence="2" id="KW-1185">Reference proteome</keyword>
<name>A0A2R8AF78_9RHOB</name>
<protein>
    <submittedName>
        <fullName evidence="1">Uncharacterized protein</fullName>
    </submittedName>
</protein>
<dbReference type="Proteomes" id="UP000244932">
    <property type="component" value="Unassembled WGS sequence"/>
</dbReference>
<dbReference type="EMBL" id="OMKW01000004">
    <property type="protein sequence ID" value="SPF30903.1"/>
    <property type="molecule type" value="Genomic_DNA"/>
</dbReference>
<organism evidence="1 2">
    <name type="scientific">Pontivivens insulae</name>
    <dbReference type="NCBI Taxonomy" id="1639689"/>
    <lineage>
        <taxon>Bacteria</taxon>
        <taxon>Pseudomonadati</taxon>
        <taxon>Pseudomonadota</taxon>
        <taxon>Alphaproteobacteria</taxon>
        <taxon>Rhodobacterales</taxon>
        <taxon>Paracoccaceae</taxon>
        <taxon>Pontivivens</taxon>
    </lineage>
</organism>
<evidence type="ECO:0000313" key="2">
    <source>
        <dbReference type="Proteomes" id="UP000244932"/>
    </source>
</evidence>
<dbReference type="AlphaFoldDB" id="A0A2R8AF78"/>
<evidence type="ECO:0000313" key="1">
    <source>
        <dbReference type="EMBL" id="SPF30903.1"/>
    </source>
</evidence>
<gene>
    <name evidence="1" type="ORF">POI8812_03248</name>
</gene>
<accession>A0A2R8AF78</accession>
<reference evidence="1 2" key="1">
    <citation type="submission" date="2018-03" db="EMBL/GenBank/DDBJ databases">
        <authorList>
            <person name="Keele B.F."/>
        </authorList>
    </citation>
    <scope>NUCLEOTIDE SEQUENCE [LARGE SCALE GENOMIC DNA]</scope>
    <source>
        <strain evidence="1 2">CeCT 8812</strain>
    </source>
</reference>
<sequence length="327" mass="34948">MLHTLQSLNEAERTGSVAETVAGFAALSIGLETAGLRRFADGYSRRARAAAAAGDNPPDIAFAALVALVLHAGRADWSVARTAGVEAADLYKDLGADGRWQQTMATLVHADLAREGPPRSSPFHAELDAAADIRTSAQIRVWSLWAHLLTAMRGAERPDTDQLNALIALLDHPKLNEADRLGALSIAALAQLRCSDREGARATVARALDLAERRPPAAWHVASALDALTVAAALTDPGTPVAIQRLQRARTIAARLARTLPVARPTLHFAKAMHDSAQGKAGRARLQFARSRAVSLQNAQTRSADLLHATLSALEISPELWPDEQKR</sequence>
<proteinExistence type="predicted"/>